<dbReference type="VEuPathDB" id="FungiDB:L203_02172"/>
<evidence type="ECO:0000313" key="8">
    <source>
        <dbReference type="Proteomes" id="UP000094043"/>
    </source>
</evidence>
<keyword evidence="8" id="KW-1185">Reference proteome</keyword>
<feature type="compositionally biased region" description="Polar residues" evidence="6">
    <location>
        <begin position="174"/>
        <end position="185"/>
    </location>
</feature>
<evidence type="ECO:0000256" key="3">
    <source>
        <dbReference type="ARBA" id="ARBA00023132"/>
    </source>
</evidence>
<keyword evidence="4" id="KW-0539">Nucleus</keyword>
<evidence type="ECO:0000256" key="5">
    <source>
        <dbReference type="SAM" id="Coils"/>
    </source>
</evidence>
<accession>A0A1E3ILJ6</accession>
<keyword evidence="3" id="KW-0811">Translocation</keyword>
<dbReference type="GO" id="GO:0006607">
    <property type="term" value="P:NLS-bearing protein import into nucleus"/>
    <property type="evidence" value="ECO:0007669"/>
    <property type="project" value="TreeGrafter"/>
</dbReference>
<dbReference type="GO" id="GO:0044613">
    <property type="term" value="C:nuclear pore central transport channel"/>
    <property type="evidence" value="ECO:0007669"/>
    <property type="project" value="TreeGrafter"/>
</dbReference>
<dbReference type="GO" id="GO:0006999">
    <property type="term" value="P:nuclear pore organization"/>
    <property type="evidence" value="ECO:0007669"/>
    <property type="project" value="TreeGrafter"/>
</dbReference>
<feature type="compositionally biased region" description="Low complexity" evidence="6">
    <location>
        <begin position="225"/>
        <end position="235"/>
    </location>
</feature>
<feature type="coiled-coil region" evidence="5">
    <location>
        <begin position="393"/>
        <end position="420"/>
    </location>
</feature>
<keyword evidence="3" id="KW-0653">Protein transport</keyword>
<dbReference type="EMBL" id="CP143788">
    <property type="protein sequence ID" value="WVN89401.1"/>
    <property type="molecule type" value="Genomic_DNA"/>
</dbReference>
<protein>
    <submittedName>
        <fullName evidence="7">Uncharacterized protein</fullName>
    </submittedName>
</protein>
<reference evidence="7" key="3">
    <citation type="submission" date="2024-01" db="EMBL/GenBank/DDBJ databases">
        <authorList>
            <person name="Coelho M.A."/>
            <person name="David-Palma M."/>
            <person name="Shea T."/>
            <person name="Sun S."/>
            <person name="Cuomo C.A."/>
            <person name="Heitman J."/>
        </authorList>
    </citation>
    <scope>NUCLEOTIDE SEQUENCE</scope>
    <source>
        <strain evidence="7">CBS 7841</strain>
    </source>
</reference>
<dbReference type="PANTHER" id="PTHR13000:SF0">
    <property type="entry name" value="NUCLEOPORIN P54"/>
    <property type="match status" value="1"/>
</dbReference>
<comment type="subcellular location">
    <subcellularLocation>
        <location evidence="1">Nucleus</location>
        <location evidence="1">Nuclear pore complex</location>
    </subcellularLocation>
</comment>
<evidence type="ECO:0000256" key="1">
    <source>
        <dbReference type="ARBA" id="ARBA00004567"/>
    </source>
</evidence>
<feature type="compositionally biased region" description="Low complexity" evidence="6">
    <location>
        <begin position="20"/>
        <end position="30"/>
    </location>
</feature>
<feature type="compositionally biased region" description="Polar residues" evidence="6">
    <location>
        <begin position="31"/>
        <end position="42"/>
    </location>
</feature>
<feature type="compositionally biased region" description="Low complexity" evidence="6">
    <location>
        <begin position="80"/>
        <end position="90"/>
    </location>
</feature>
<dbReference type="OrthoDB" id="6162375at2759"/>
<feature type="region of interest" description="Disordered" evidence="6">
    <location>
        <begin position="216"/>
        <end position="235"/>
    </location>
</feature>
<feature type="compositionally biased region" description="Low complexity" evidence="6">
    <location>
        <begin position="164"/>
        <end position="173"/>
    </location>
</feature>
<dbReference type="KEGG" id="cdep:91088834"/>
<dbReference type="Pfam" id="PF13874">
    <property type="entry name" value="Nup54"/>
    <property type="match status" value="1"/>
</dbReference>
<feature type="compositionally biased region" description="Gly residues" evidence="6">
    <location>
        <begin position="120"/>
        <end position="136"/>
    </location>
</feature>
<feature type="compositionally biased region" description="Low complexity" evidence="6">
    <location>
        <begin position="97"/>
        <end position="119"/>
    </location>
</feature>
<dbReference type="Proteomes" id="UP000094043">
    <property type="component" value="Chromosome 5"/>
</dbReference>
<reference evidence="7" key="2">
    <citation type="journal article" date="2022" name="Elife">
        <title>Obligate sexual reproduction of a homothallic fungus closely related to the Cryptococcus pathogenic species complex.</title>
        <authorList>
            <person name="Passer A.R."/>
            <person name="Clancey S.A."/>
            <person name="Shea T."/>
            <person name="David-Palma M."/>
            <person name="Averette A.F."/>
            <person name="Boekhout T."/>
            <person name="Porcel B.M."/>
            <person name="Nowrousian M."/>
            <person name="Cuomo C.A."/>
            <person name="Sun S."/>
            <person name="Heitman J."/>
            <person name="Coelho M.A."/>
        </authorList>
    </citation>
    <scope>NUCLEOTIDE SEQUENCE</scope>
    <source>
        <strain evidence="7">CBS 7841</strain>
    </source>
</reference>
<reference evidence="7" key="1">
    <citation type="submission" date="2016-06" db="EMBL/GenBank/DDBJ databases">
        <authorList>
            <person name="Cuomo C."/>
            <person name="Litvintseva A."/>
            <person name="Heitman J."/>
            <person name="Chen Y."/>
            <person name="Sun S."/>
            <person name="Springer D."/>
            <person name="Dromer F."/>
            <person name="Young S."/>
            <person name="Zeng Q."/>
            <person name="Chapman S."/>
            <person name="Gujja S."/>
            <person name="Saif S."/>
            <person name="Birren B."/>
        </authorList>
    </citation>
    <scope>NUCLEOTIDE SEQUENCE</scope>
    <source>
        <strain evidence="7">CBS 7841</strain>
    </source>
</reference>
<sequence length="508" mass="54168">MSFGTFGQAAPKQGFGGFGQSTTGTAATTSPFTSQAGQQQSAGLFGSQAKPSGGLFGSTAQPQQQQQQQQQQQTGGLFGSGAAANGTSTAGVGGSLFGQPPKQQQQQGGLFGSTSTAPSGSGGLFGQPQGQSGGMFGSTAGANTAGGGLFGSSNQQPAGSGLFSSTSQSQQQSGLNTFGQSQAKSTGGLFGSNQPQQQSQQLGGNLLGSIAQSQPQQGYLFNPNSSTSQLGQSQSLGMQLASRKDMDIESRIKYVQDAWDSSNPSCRFKCFFYNVVEDGTAGKYGRPPGANDDVKWAKALRDNPDSNSMVPVLAVGWDDLKNRQQLQENVAAVHQERIKEITAAITHTRQTSLSSSIRLANLQARQTQLIHRLIYLAAQTPKYIPIAQSTVFKQEEADMLKKLESVKAELEGTVKSSIKRKDAREQRGRLLGQINELWGRLEEIRRRRKARGQDGREQWLGDEKVLAEIAEVLATQQNALQKLSDLAHEANFDVDVMLQNCGSSKDRW</sequence>
<evidence type="ECO:0000256" key="6">
    <source>
        <dbReference type="SAM" id="MobiDB-lite"/>
    </source>
</evidence>
<keyword evidence="3" id="KW-0509">mRNA transport</keyword>
<evidence type="ECO:0000256" key="2">
    <source>
        <dbReference type="ARBA" id="ARBA00022448"/>
    </source>
</evidence>
<feature type="region of interest" description="Disordered" evidence="6">
    <location>
        <begin position="1"/>
        <end position="201"/>
    </location>
</feature>
<gene>
    <name evidence="7" type="ORF">L203_104624</name>
</gene>
<dbReference type="GeneID" id="91088834"/>
<dbReference type="InterPro" id="IPR025712">
    <property type="entry name" value="Nup54_alpha-helical_dom"/>
</dbReference>
<organism evidence="7 8">
    <name type="scientific">Cryptococcus depauperatus CBS 7841</name>
    <dbReference type="NCBI Taxonomy" id="1295531"/>
    <lineage>
        <taxon>Eukaryota</taxon>
        <taxon>Fungi</taxon>
        <taxon>Dikarya</taxon>
        <taxon>Basidiomycota</taxon>
        <taxon>Agaricomycotina</taxon>
        <taxon>Tremellomycetes</taxon>
        <taxon>Tremellales</taxon>
        <taxon>Cryptococcaceae</taxon>
        <taxon>Cryptococcus</taxon>
    </lineage>
</organism>
<keyword evidence="5" id="KW-0175">Coiled coil</keyword>
<evidence type="ECO:0000313" key="7">
    <source>
        <dbReference type="EMBL" id="WVN89401.1"/>
    </source>
</evidence>
<proteinExistence type="predicted"/>
<dbReference type="RefSeq" id="XP_066070101.1">
    <property type="nucleotide sequence ID" value="XM_066214004.1"/>
</dbReference>
<dbReference type="InterPro" id="IPR024864">
    <property type="entry name" value="Nup54/Nup57/Nup44"/>
</dbReference>
<name>A0A1E3ILJ6_9TREE</name>
<dbReference type="GO" id="GO:0036228">
    <property type="term" value="P:protein localization to nuclear inner membrane"/>
    <property type="evidence" value="ECO:0007669"/>
    <property type="project" value="TreeGrafter"/>
</dbReference>
<keyword evidence="2" id="KW-0813">Transport</keyword>
<feature type="compositionally biased region" description="Low complexity" evidence="6">
    <location>
        <begin position="61"/>
        <end position="73"/>
    </location>
</feature>
<evidence type="ECO:0000256" key="4">
    <source>
        <dbReference type="ARBA" id="ARBA00023242"/>
    </source>
</evidence>
<dbReference type="Pfam" id="PF13634">
    <property type="entry name" value="Nucleoporin_FG"/>
    <property type="match status" value="2"/>
</dbReference>
<dbReference type="AlphaFoldDB" id="A0A1E3ILJ6"/>
<dbReference type="PANTHER" id="PTHR13000">
    <property type="entry name" value="NUCLEOPORIN P54"/>
    <property type="match status" value="1"/>
</dbReference>
<dbReference type="GO" id="GO:0017056">
    <property type="term" value="F:structural constituent of nuclear pore"/>
    <property type="evidence" value="ECO:0007669"/>
    <property type="project" value="TreeGrafter"/>
</dbReference>
<keyword evidence="3" id="KW-0906">Nuclear pore complex</keyword>
<dbReference type="InterPro" id="IPR025574">
    <property type="entry name" value="Nucleoporin_FG_rpt"/>
</dbReference>
<feature type="compositionally biased region" description="Low complexity" evidence="6">
    <location>
        <begin position="191"/>
        <end position="201"/>
    </location>
</feature>